<evidence type="ECO:0000313" key="1">
    <source>
        <dbReference type="EMBL" id="KAK0713725.1"/>
    </source>
</evidence>
<proteinExistence type="predicted"/>
<name>A0AA40ADB8_9PEZI</name>
<evidence type="ECO:0000313" key="2">
    <source>
        <dbReference type="Proteomes" id="UP001172101"/>
    </source>
</evidence>
<dbReference type="AlphaFoldDB" id="A0AA40ADB8"/>
<gene>
    <name evidence="1" type="ORF">B0T26DRAFT_753813</name>
</gene>
<comment type="caution">
    <text evidence="1">The sequence shown here is derived from an EMBL/GenBank/DDBJ whole genome shotgun (WGS) entry which is preliminary data.</text>
</comment>
<dbReference type="EMBL" id="JAUIRO010000005">
    <property type="protein sequence ID" value="KAK0713725.1"/>
    <property type="molecule type" value="Genomic_DNA"/>
</dbReference>
<dbReference type="Proteomes" id="UP001172101">
    <property type="component" value="Unassembled WGS sequence"/>
</dbReference>
<sequence>MSAPSNTPSPASGPVPAMLRLPAETVMDILRYFVPAGALTITLKPHTGGRWYMPRRETGPRRHVIESRAALRAACQAWRALSVPAQILLYSKVIITDCRGLLYFFRTICTAPDLRRLVVSFAWLGQLPTSSLERSMREELHAAIVAARSEFPRPFSENDAFIHSFTRTDSPYQSLANMGGLLGAVLCMVPDVTCLHLTTSRVLSDKEWMKWLPKTPVPSVGTPREREKLYWNRQTTVDHWWIDTILKATSKSGKAPLGFRFLPNLESLVVDSLRNEPPCSRDPMRIVGFLAQLCPQLRFIHIDDGYLWGKYLKSESTGESISKLVAHIRCDRASTYSGGPPHVSPKVIKLQLDFLETERGTVRTRTQHLKALMRLGSLDRLDLTVTRIRGVFEYFNNHGSSLIHDLGRMGCLQHLQIDFATLVSFGDKEAAWELGGFLPDSLVTLSLINLWRSPLGRDEGGFHLACFIPSRDIFFSPSPDFLRLILSQLLEIVRERRKVDGLPNLRDIKMRSKNPNRFEDHWASKDKSGQTAREQFRQLGIDFVVADLEKEG</sequence>
<accession>A0AA40ADB8</accession>
<dbReference type="RefSeq" id="XP_060295048.1">
    <property type="nucleotide sequence ID" value="XM_060445754.1"/>
</dbReference>
<organism evidence="1 2">
    <name type="scientific">Lasiosphaeria miniovina</name>
    <dbReference type="NCBI Taxonomy" id="1954250"/>
    <lineage>
        <taxon>Eukaryota</taxon>
        <taxon>Fungi</taxon>
        <taxon>Dikarya</taxon>
        <taxon>Ascomycota</taxon>
        <taxon>Pezizomycotina</taxon>
        <taxon>Sordariomycetes</taxon>
        <taxon>Sordariomycetidae</taxon>
        <taxon>Sordariales</taxon>
        <taxon>Lasiosphaeriaceae</taxon>
        <taxon>Lasiosphaeria</taxon>
    </lineage>
</organism>
<protein>
    <submittedName>
        <fullName evidence="1">Uncharacterized protein</fullName>
    </submittedName>
</protein>
<keyword evidence="2" id="KW-1185">Reference proteome</keyword>
<dbReference type="GeneID" id="85329024"/>
<reference evidence="1" key="1">
    <citation type="submission" date="2023-06" db="EMBL/GenBank/DDBJ databases">
        <title>Genome-scale phylogeny and comparative genomics of the fungal order Sordariales.</title>
        <authorList>
            <consortium name="Lawrence Berkeley National Laboratory"/>
            <person name="Hensen N."/>
            <person name="Bonometti L."/>
            <person name="Westerberg I."/>
            <person name="Brannstrom I.O."/>
            <person name="Guillou S."/>
            <person name="Cros-Aarteil S."/>
            <person name="Calhoun S."/>
            <person name="Haridas S."/>
            <person name="Kuo A."/>
            <person name="Mondo S."/>
            <person name="Pangilinan J."/>
            <person name="Riley R."/>
            <person name="LaButti K."/>
            <person name="Andreopoulos B."/>
            <person name="Lipzen A."/>
            <person name="Chen C."/>
            <person name="Yanf M."/>
            <person name="Daum C."/>
            <person name="Ng V."/>
            <person name="Clum A."/>
            <person name="Steindorff A."/>
            <person name="Ohm R."/>
            <person name="Martin F."/>
            <person name="Silar P."/>
            <person name="Natvig D."/>
            <person name="Lalanne C."/>
            <person name="Gautier V."/>
            <person name="Ament-velasquez S.L."/>
            <person name="Kruys A."/>
            <person name="Hutchinson M.I."/>
            <person name="Powell A.J."/>
            <person name="Barry K."/>
            <person name="Miller A.N."/>
            <person name="Grigoriev I.V."/>
            <person name="Debuchy R."/>
            <person name="Gladieux P."/>
            <person name="Thoren M.H."/>
            <person name="Johannesson H."/>
        </authorList>
    </citation>
    <scope>NUCLEOTIDE SEQUENCE</scope>
    <source>
        <strain evidence="1">SMH2392-1A</strain>
    </source>
</reference>